<evidence type="ECO:0000256" key="5">
    <source>
        <dbReference type="ARBA" id="ARBA00022989"/>
    </source>
</evidence>
<keyword evidence="3" id="KW-0813">Transport</keyword>
<evidence type="ECO:0000313" key="9">
    <source>
        <dbReference type="EMBL" id="UQC81502.1"/>
    </source>
</evidence>
<dbReference type="PANTHER" id="PTHR48022:SF31">
    <property type="entry name" value="HEXOSE TRANSPORTER"/>
    <property type="match status" value="1"/>
</dbReference>
<feature type="transmembrane region" description="Helical" evidence="7">
    <location>
        <begin position="453"/>
        <end position="473"/>
    </location>
</feature>
<feature type="transmembrane region" description="Helical" evidence="7">
    <location>
        <begin position="416"/>
        <end position="433"/>
    </location>
</feature>
<keyword evidence="4 7" id="KW-0812">Transmembrane</keyword>
<evidence type="ECO:0000256" key="3">
    <source>
        <dbReference type="ARBA" id="ARBA00022448"/>
    </source>
</evidence>
<feature type="transmembrane region" description="Helical" evidence="7">
    <location>
        <begin position="167"/>
        <end position="185"/>
    </location>
</feature>
<dbReference type="KEGG" id="clup:CLUP02_06988"/>
<evidence type="ECO:0000256" key="4">
    <source>
        <dbReference type="ARBA" id="ARBA00022692"/>
    </source>
</evidence>
<keyword evidence="6 7" id="KW-0472">Membrane</keyword>
<protein>
    <recommendedName>
        <fullName evidence="8">Major facilitator superfamily (MFS) profile domain-containing protein</fullName>
    </recommendedName>
</protein>
<keyword evidence="5 7" id="KW-1133">Transmembrane helix</keyword>
<accession>A0A9Q8WG28</accession>
<dbReference type="InterPro" id="IPR020846">
    <property type="entry name" value="MFS_dom"/>
</dbReference>
<evidence type="ECO:0000259" key="8">
    <source>
        <dbReference type="PROSITE" id="PS50850"/>
    </source>
</evidence>
<reference evidence="9" key="1">
    <citation type="journal article" date="2021" name="Mol. Plant Microbe Interact.">
        <title>Complete Genome Sequence of the Plant-Pathogenic Fungus Colletotrichum lupini.</title>
        <authorList>
            <person name="Baroncelli R."/>
            <person name="Pensec F."/>
            <person name="Da Lio D."/>
            <person name="Boufleur T."/>
            <person name="Vicente I."/>
            <person name="Sarrocco S."/>
            <person name="Picot A."/>
            <person name="Baraldi E."/>
            <person name="Sukno S."/>
            <person name="Thon M."/>
            <person name="Le Floch G."/>
        </authorList>
    </citation>
    <scope>NUCLEOTIDE SEQUENCE</scope>
    <source>
        <strain evidence="9">IMI 504893</strain>
    </source>
</reference>
<dbReference type="FunFam" id="1.20.1250.20:FF:000134">
    <property type="entry name" value="MFS sugar transporter protein"/>
    <property type="match status" value="1"/>
</dbReference>
<dbReference type="GO" id="GO:0005351">
    <property type="term" value="F:carbohydrate:proton symporter activity"/>
    <property type="evidence" value="ECO:0007669"/>
    <property type="project" value="TreeGrafter"/>
</dbReference>
<feature type="transmembrane region" description="Helical" evidence="7">
    <location>
        <begin position="91"/>
        <end position="112"/>
    </location>
</feature>
<feature type="transmembrane region" description="Helical" evidence="7">
    <location>
        <begin position="225"/>
        <end position="246"/>
    </location>
</feature>
<dbReference type="PROSITE" id="PS00216">
    <property type="entry name" value="SUGAR_TRANSPORT_1"/>
    <property type="match status" value="1"/>
</dbReference>
<feature type="transmembrane region" description="Helical" evidence="7">
    <location>
        <begin position="258"/>
        <end position="277"/>
    </location>
</feature>
<dbReference type="InterPro" id="IPR005829">
    <property type="entry name" value="Sugar_transporter_CS"/>
</dbReference>
<feature type="transmembrane region" description="Helical" evidence="7">
    <location>
        <begin position="389"/>
        <end position="409"/>
    </location>
</feature>
<gene>
    <name evidence="9" type="ORF">CLUP02_06988</name>
</gene>
<keyword evidence="10" id="KW-1185">Reference proteome</keyword>
<comment type="similarity">
    <text evidence="2">Belongs to the major facilitator superfamily. Sugar transporter (TC 2.A.1.1) family.</text>
</comment>
<dbReference type="PROSITE" id="PS50850">
    <property type="entry name" value="MFS"/>
    <property type="match status" value="1"/>
</dbReference>
<dbReference type="PANTHER" id="PTHR48022">
    <property type="entry name" value="PLASTIDIC GLUCOSE TRANSPORTER 4"/>
    <property type="match status" value="1"/>
</dbReference>
<dbReference type="RefSeq" id="XP_049143128.1">
    <property type="nucleotide sequence ID" value="XM_049285985.1"/>
</dbReference>
<dbReference type="InterPro" id="IPR005828">
    <property type="entry name" value="MFS_sugar_transport-like"/>
</dbReference>
<evidence type="ECO:0000256" key="2">
    <source>
        <dbReference type="ARBA" id="ARBA00010992"/>
    </source>
</evidence>
<dbReference type="Proteomes" id="UP000830671">
    <property type="component" value="Chromosome 3"/>
</dbReference>
<evidence type="ECO:0000256" key="1">
    <source>
        <dbReference type="ARBA" id="ARBA00004141"/>
    </source>
</evidence>
<dbReference type="AlphaFoldDB" id="A0A9Q8WG28"/>
<organism evidence="9 10">
    <name type="scientific">Colletotrichum lupini</name>
    <dbReference type="NCBI Taxonomy" id="145971"/>
    <lineage>
        <taxon>Eukaryota</taxon>
        <taxon>Fungi</taxon>
        <taxon>Dikarya</taxon>
        <taxon>Ascomycota</taxon>
        <taxon>Pezizomycotina</taxon>
        <taxon>Sordariomycetes</taxon>
        <taxon>Hypocreomycetidae</taxon>
        <taxon>Glomerellales</taxon>
        <taxon>Glomerellaceae</taxon>
        <taxon>Colletotrichum</taxon>
        <taxon>Colletotrichum acutatum species complex</taxon>
    </lineage>
</organism>
<dbReference type="Gene3D" id="1.20.1250.20">
    <property type="entry name" value="MFS general substrate transporter like domains"/>
    <property type="match status" value="1"/>
</dbReference>
<feature type="transmembrane region" description="Helical" evidence="7">
    <location>
        <begin position="494"/>
        <end position="519"/>
    </location>
</feature>
<evidence type="ECO:0000256" key="6">
    <source>
        <dbReference type="ARBA" id="ARBA00023136"/>
    </source>
</evidence>
<dbReference type="EMBL" id="CP019475">
    <property type="protein sequence ID" value="UQC81502.1"/>
    <property type="molecule type" value="Genomic_DNA"/>
</dbReference>
<feature type="transmembrane region" description="Helical" evidence="7">
    <location>
        <begin position="347"/>
        <end position="369"/>
    </location>
</feature>
<dbReference type="Pfam" id="PF00083">
    <property type="entry name" value="Sugar_tr"/>
    <property type="match status" value="1"/>
</dbReference>
<feature type="transmembrane region" description="Helical" evidence="7">
    <location>
        <begin position="191"/>
        <end position="213"/>
    </location>
</feature>
<feature type="domain" description="Major facilitator superfamily (MFS) profile" evidence="8">
    <location>
        <begin position="99"/>
        <end position="548"/>
    </location>
</feature>
<feature type="transmembrane region" description="Helical" evidence="7">
    <location>
        <begin position="132"/>
        <end position="155"/>
    </location>
</feature>
<name>A0A9Q8WG28_9PEZI</name>
<sequence length="592" mass="65171">MSSRAGGLADNSVCQDPPELARVNKLPVVTKWTTIGSPELTRGLETANQLEQITNHHDSQLMGYKGDQEAMRQYRMIMKRSQAIHFQRHSLATWVLSVNMSPAIVNSATLGYDASVMNGLLILPSYTEYFHLTPALEGLNNAASWMGGILGAFLMQPVPDYFGRRRAILVASVITVIGIILQAAAQNIAMFVIARIIVGIGSAISNGAAPTLLGELLPARKRGRILGLFFSCFYVGSLASAIVNYGSQNIQSTWSWRLPSLLQFVPSLLAVILVPFVPESPRWLIAKGHDDEALEVLVIMQGKGVEDIQQGRASLHEIRSIMKKEEEEYPRNPWREIVSTPANRKRLAILCTFGPMINMFGNFIISSYLTKILSQAGIRDTVKQTQIQVILNCWSFAVAVFGSFMLDILGRRKQTFVGVGGMIAMLYITGGLIKSESMVNISVAYGESTNQSGIYGTIAVIFLFQGFYAFSITPMTSLYPTEVSQYKLRATGIAIFRMLDSGFGQGSLLASFTMAYAMADLGWKFYFINASWNVIFLVIAYFTFVETKGLKLEEIAAKFEGPRILEASMEDSASQEISVTGKGVHNVDTKSM</sequence>
<comment type="subcellular location">
    <subcellularLocation>
        <location evidence="1">Membrane</location>
        <topology evidence="1">Multi-pass membrane protein</topology>
    </subcellularLocation>
</comment>
<feature type="transmembrane region" description="Helical" evidence="7">
    <location>
        <begin position="525"/>
        <end position="544"/>
    </location>
</feature>
<proteinExistence type="inferred from homology"/>
<dbReference type="GO" id="GO:0016020">
    <property type="term" value="C:membrane"/>
    <property type="evidence" value="ECO:0007669"/>
    <property type="project" value="UniProtKB-SubCell"/>
</dbReference>
<evidence type="ECO:0000313" key="10">
    <source>
        <dbReference type="Proteomes" id="UP000830671"/>
    </source>
</evidence>
<dbReference type="InterPro" id="IPR036259">
    <property type="entry name" value="MFS_trans_sf"/>
</dbReference>
<dbReference type="GeneID" id="73340995"/>
<dbReference type="SUPFAM" id="SSF103473">
    <property type="entry name" value="MFS general substrate transporter"/>
    <property type="match status" value="1"/>
</dbReference>
<evidence type="ECO:0000256" key="7">
    <source>
        <dbReference type="SAM" id="Phobius"/>
    </source>
</evidence>
<dbReference type="InterPro" id="IPR050360">
    <property type="entry name" value="MFS_Sugar_Transporters"/>
</dbReference>